<comment type="caution">
    <text evidence="1">The sequence shown here is derived from an EMBL/GenBank/DDBJ whole genome shotgun (WGS) entry which is preliminary data.</text>
</comment>
<evidence type="ECO:0000313" key="2">
    <source>
        <dbReference type="Proteomes" id="UP000242616"/>
    </source>
</evidence>
<sequence>MKVVFNRNIYKFTHDYPAFAAFMTETELRQKYYFTYPTKNFYISSYVCPICGNQLFKTVFHNDFEIETEDGKILIPRIFTCGKCQAFFAPKPGYRLSSNNGYYLILPEKNYIEYLLTMDKVGSKIGRRNTLYNEPF</sequence>
<gene>
    <name evidence="1" type="ORF">XJ44_08895</name>
</gene>
<dbReference type="EMBL" id="LBFC01000023">
    <property type="protein sequence ID" value="ONN26566.1"/>
    <property type="molecule type" value="Genomic_DNA"/>
</dbReference>
<protein>
    <submittedName>
        <fullName evidence="1">Uncharacterized protein</fullName>
    </submittedName>
</protein>
<keyword evidence="2" id="KW-1185">Reference proteome</keyword>
<dbReference type="Proteomes" id="UP000242616">
    <property type="component" value="Unassembled WGS sequence"/>
</dbReference>
<dbReference type="RefSeq" id="WP_077198791.1">
    <property type="nucleotide sequence ID" value="NZ_LBFC01000023.1"/>
</dbReference>
<organism evidence="1 2">
    <name type="scientific">Thermosipho affectus</name>
    <dbReference type="NCBI Taxonomy" id="660294"/>
    <lineage>
        <taxon>Bacteria</taxon>
        <taxon>Thermotogati</taxon>
        <taxon>Thermotogota</taxon>
        <taxon>Thermotogae</taxon>
        <taxon>Thermotogales</taxon>
        <taxon>Fervidobacteriaceae</taxon>
        <taxon>Thermosipho</taxon>
    </lineage>
</organism>
<name>A0ABX3IFG2_9BACT</name>
<proteinExistence type="predicted"/>
<evidence type="ECO:0000313" key="1">
    <source>
        <dbReference type="EMBL" id="ONN26566.1"/>
    </source>
</evidence>
<reference evidence="1 2" key="1">
    <citation type="submission" date="2015-06" db="EMBL/GenBank/DDBJ databases">
        <title>Genome sequencing of Thermotogales isolates from hydrothermal vents.</title>
        <authorList>
            <person name="Haverkamp T.H."/>
            <person name="Kublanov I.V."/>
            <person name="Nesbo C.L."/>
        </authorList>
    </citation>
    <scope>NUCLEOTIDE SEQUENCE [LARGE SCALE GENOMIC DNA]</scope>
    <source>
        <strain evidence="2">ik275mar</strain>
    </source>
</reference>
<accession>A0ABX3IFG2</accession>